<dbReference type="RefSeq" id="WP_345016512.1">
    <property type="nucleotide sequence ID" value="NZ_BAABDO010000002.1"/>
</dbReference>
<evidence type="ECO:0000256" key="2">
    <source>
        <dbReference type="ARBA" id="ARBA00022801"/>
    </source>
</evidence>
<dbReference type="Pfam" id="PF00293">
    <property type="entry name" value="NUDIX"/>
    <property type="match status" value="1"/>
</dbReference>
<name>A0ABP7XXX5_9ACTN</name>
<dbReference type="Proteomes" id="UP001500266">
    <property type="component" value="Unassembled WGS sequence"/>
</dbReference>
<reference evidence="5" key="1">
    <citation type="journal article" date="2019" name="Int. J. Syst. Evol. Microbiol.">
        <title>The Global Catalogue of Microorganisms (GCM) 10K type strain sequencing project: providing services to taxonomists for standard genome sequencing and annotation.</title>
        <authorList>
            <consortium name="The Broad Institute Genomics Platform"/>
            <consortium name="The Broad Institute Genome Sequencing Center for Infectious Disease"/>
            <person name="Wu L."/>
            <person name="Ma J."/>
        </authorList>
    </citation>
    <scope>NUCLEOTIDE SEQUENCE [LARGE SCALE GENOMIC DNA]</scope>
    <source>
        <strain evidence="5">JCM 17316</strain>
    </source>
</reference>
<dbReference type="InterPro" id="IPR020084">
    <property type="entry name" value="NUDIX_hydrolase_CS"/>
</dbReference>
<dbReference type="PROSITE" id="PS00893">
    <property type="entry name" value="NUDIX_BOX"/>
    <property type="match status" value="1"/>
</dbReference>
<gene>
    <name evidence="4" type="ORF">GCM10022416_02620</name>
</gene>
<organism evidence="4 5">
    <name type="scientific">Actinomadura keratinilytica</name>
    <dbReference type="NCBI Taxonomy" id="547461"/>
    <lineage>
        <taxon>Bacteria</taxon>
        <taxon>Bacillati</taxon>
        <taxon>Actinomycetota</taxon>
        <taxon>Actinomycetes</taxon>
        <taxon>Streptosporangiales</taxon>
        <taxon>Thermomonosporaceae</taxon>
        <taxon>Actinomadura</taxon>
    </lineage>
</organism>
<evidence type="ECO:0000256" key="1">
    <source>
        <dbReference type="ARBA" id="ARBA00001946"/>
    </source>
</evidence>
<dbReference type="CDD" id="cd18877">
    <property type="entry name" value="NUDIX_Hydrolase"/>
    <property type="match status" value="1"/>
</dbReference>
<keyword evidence="2" id="KW-0378">Hydrolase</keyword>
<dbReference type="EMBL" id="BAABDO010000002">
    <property type="protein sequence ID" value="GAA4127690.1"/>
    <property type="molecule type" value="Genomic_DNA"/>
</dbReference>
<dbReference type="PANTHER" id="PTHR43046:SF2">
    <property type="entry name" value="8-OXO-DGTP DIPHOSPHATASE-RELATED"/>
    <property type="match status" value="1"/>
</dbReference>
<accession>A0ABP7XXX5</accession>
<comment type="caution">
    <text evidence="4">The sequence shown here is derived from an EMBL/GenBank/DDBJ whole genome shotgun (WGS) entry which is preliminary data.</text>
</comment>
<comment type="cofactor">
    <cofactor evidence="1">
        <name>Mg(2+)</name>
        <dbReference type="ChEBI" id="CHEBI:18420"/>
    </cofactor>
</comment>
<proteinExistence type="predicted"/>
<protein>
    <submittedName>
        <fullName evidence="4">NUDIX domain-containing protein</fullName>
    </submittedName>
</protein>
<dbReference type="PANTHER" id="PTHR43046">
    <property type="entry name" value="GDP-MANNOSE MANNOSYL HYDROLASE"/>
    <property type="match status" value="1"/>
</dbReference>
<evidence type="ECO:0000313" key="4">
    <source>
        <dbReference type="EMBL" id="GAA4127690.1"/>
    </source>
</evidence>
<dbReference type="SUPFAM" id="SSF55811">
    <property type="entry name" value="Nudix"/>
    <property type="match status" value="1"/>
</dbReference>
<dbReference type="InterPro" id="IPR015797">
    <property type="entry name" value="NUDIX_hydrolase-like_dom_sf"/>
</dbReference>
<sequence>MGDGDGWARCSLGHLHWGRFGAAGLLLFHRDPGDGLLRVLLQQRAWWCHGAGTWGMFGGGRHSGEDPVAAALRETAEECTLDTGAVRVHGVRTDDHGGWDFASVIASVDGPVEVRPASLETRRAAWVPVEEVTGRRLFKPFARTWPLLSTMLTRLVLVVDAANVVGARADGWWRDRAGANTRLRDDLAVLRDGITGLPDGVLPYERVFPEVVLVVEGAARGVAEQPCDGVSVVAAPGSGDDRIVELVTAAEPDATYLVVTADRELRARCTAAGASVTGPRWLLSRLPRHDRSG</sequence>
<dbReference type="InterPro" id="IPR000086">
    <property type="entry name" value="NUDIX_hydrolase_dom"/>
</dbReference>
<evidence type="ECO:0000313" key="5">
    <source>
        <dbReference type="Proteomes" id="UP001500266"/>
    </source>
</evidence>
<dbReference type="Gene3D" id="3.90.79.10">
    <property type="entry name" value="Nucleoside Triphosphate Pyrophosphohydrolase"/>
    <property type="match status" value="1"/>
</dbReference>
<evidence type="ECO:0000259" key="3">
    <source>
        <dbReference type="PROSITE" id="PS51462"/>
    </source>
</evidence>
<dbReference type="PROSITE" id="PS51462">
    <property type="entry name" value="NUDIX"/>
    <property type="match status" value="1"/>
</dbReference>
<keyword evidence="5" id="KW-1185">Reference proteome</keyword>
<feature type="domain" description="Nudix hydrolase" evidence="3">
    <location>
        <begin position="18"/>
        <end position="149"/>
    </location>
</feature>